<reference evidence="2" key="1">
    <citation type="submission" date="2021-09" db="EMBL/GenBank/DDBJ databases">
        <authorList>
            <consortium name="AG Swart"/>
            <person name="Singh M."/>
            <person name="Singh A."/>
            <person name="Seah K."/>
            <person name="Emmerich C."/>
        </authorList>
    </citation>
    <scope>NUCLEOTIDE SEQUENCE</scope>
    <source>
        <strain evidence="2">ATCC30299</strain>
    </source>
</reference>
<dbReference type="AlphaFoldDB" id="A0AAU9K2X9"/>
<dbReference type="Proteomes" id="UP001162131">
    <property type="component" value="Unassembled WGS sequence"/>
</dbReference>
<organism evidence="2 3">
    <name type="scientific">Blepharisma stoltei</name>
    <dbReference type="NCBI Taxonomy" id="1481888"/>
    <lineage>
        <taxon>Eukaryota</taxon>
        <taxon>Sar</taxon>
        <taxon>Alveolata</taxon>
        <taxon>Ciliophora</taxon>
        <taxon>Postciliodesmatophora</taxon>
        <taxon>Heterotrichea</taxon>
        <taxon>Heterotrichida</taxon>
        <taxon>Blepharismidae</taxon>
        <taxon>Blepharisma</taxon>
    </lineage>
</organism>
<dbReference type="EMBL" id="CAJZBQ010000054">
    <property type="protein sequence ID" value="CAG9332242.1"/>
    <property type="molecule type" value="Genomic_DNA"/>
</dbReference>
<accession>A0AAU9K2X9</accession>
<keyword evidence="3" id="KW-1185">Reference proteome</keyword>
<evidence type="ECO:0000313" key="3">
    <source>
        <dbReference type="Proteomes" id="UP001162131"/>
    </source>
</evidence>
<sequence>MRANRKLSSNHPNKSFSTTPKPLKTIKLHQKNQEIKNSPVTHAQNLVNNCKALQKKLAAIKDSFSQNQEFGSYYVSKILSQDYEEPKTFYKFDKAYLLGKAKIAHKKEAQEQDRKKQELIPLTWNKFEKLSKGFKKREFGKVKPIIDEKHRRPDLFLSRLNITITSESPPSSKLTGHKYQEKREPTLSIFKRKMKRPVTASLKNDIVSTDCTAPDMAENLSTQATEESKTETEKLLFKDCENLRSFDHQMNLEQLVRVKIKQLIHNTNGNLPLIKINNRLV</sequence>
<comment type="caution">
    <text evidence="2">The sequence shown here is derived from an EMBL/GenBank/DDBJ whole genome shotgun (WGS) entry which is preliminary data.</text>
</comment>
<gene>
    <name evidence="2" type="ORF">BSTOLATCC_MIC55693</name>
</gene>
<name>A0AAU9K2X9_9CILI</name>
<evidence type="ECO:0000313" key="2">
    <source>
        <dbReference type="EMBL" id="CAG9332242.1"/>
    </source>
</evidence>
<feature type="compositionally biased region" description="Polar residues" evidence="1">
    <location>
        <begin position="1"/>
        <end position="20"/>
    </location>
</feature>
<evidence type="ECO:0000256" key="1">
    <source>
        <dbReference type="SAM" id="MobiDB-lite"/>
    </source>
</evidence>
<protein>
    <submittedName>
        <fullName evidence="2">Uncharacterized protein</fullName>
    </submittedName>
</protein>
<feature type="region of interest" description="Disordered" evidence="1">
    <location>
        <begin position="1"/>
        <end position="23"/>
    </location>
</feature>
<proteinExistence type="predicted"/>